<dbReference type="AlphaFoldDB" id="A0AAV6RZF2"/>
<dbReference type="EMBL" id="JAGKHQ010000008">
    <property type="protein sequence ID" value="KAG7510043.1"/>
    <property type="molecule type" value="Genomic_DNA"/>
</dbReference>
<accession>A0AAV6RZF2</accession>
<evidence type="ECO:0000313" key="6">
    <source>
        <dbReference type="EMBL" id="KAG7510043.1"/>
    </source>
</evidence>
<sequence length="242" mass="26530">MLMTAMFGSVILLVCVLGGHALDLLRAAVTSANPPPAPTVHCWCASYPNMTLCAWPEPSHAPLTRYIATYSERHGEPITEQCHLIPPGSSSSSSSEQVWLCQMLNLKLLTSYIINVTAVSSAGSSSYLASFMLEDIVKPDPPVDVQVSPRNTRNLLVEWSPPSTWSHLNIFPLKYQIMYQWENKGTPQSVNLGPFESTKVELKGLTPGRSYLFQVCAKELLGLGKCSHWSSPVNVTIPQAKS</sequence>
<dbReference type="CDD" id="cd00063">
    <property type="entry name" value="FN3"/>
    <property type="match status" value="1"/>
</dbReference>
<dbReference type="InterPro" id="IPR003961">
    <property type="entry name" value="FN3_dom"/>
</dbReference>
<dbReference type="GO" id="GO:0016020">
    <property type="term" value="C:membrane"/>
    <property type="evidence" value="ECO:0007669"/>
    <property type="project" value="InterPro"/>
</dbReference>
<dbReference type="PROSITE" id="PS50853">
    <property type="entry name" value="FN3"/>
    <property type="match status" value="1"/>
</dbReference>
<dbReference type="Pfam" id="PF00041">
    <property type="entry name" value="fn3"/>
    <property type="match status" value="1"/>
</dbReference>
<evidence type="ECO:0000313" key="7">
    <source>
        <dbReference type="Proteomes" id="UP000693946"/>
    </source>
</evidence>
<keyword evidence="7" id="KW-1185">Reference proteome</keyword>
<keyword evidence="2" id="KW-0677">Repeat</keyword>
<dbReference type="InterPro" id="IPR053073">
    <property type="entry name" value="IL11/IL27_subunit_beta"/>
</dbReference>
<evidence type="ECO:0000256" key="2">
    <source>
        <dbReference type="ARBA" id="ARBA00022737"/>
    </source>
</evidence>
<feature type="signal peptide" evidence="4">
    <location>
        <begin position="1"/>
        <end position="21"/>
    </location>
</feature>
<dbReference type="PROSITE" id="PS01354">
    <property type="entry name" value="HEMATOPO_REC_L_F3"/>
    <property type="match status" value="1"/>
</dbReference>
<dbReference type="Proteomes" id="UP000693946">
    <property type="component" value="Linkage Group LG16"/>
</dbReference>
<proteinExistence type="predicted"/>
<dbReference type="SMART" id="SM00060">
    <property type="entry name" value="FN3"/>
    <property type="match status" value="2"/>
</dbReference>
<dbReference type="Pfam" id="PF24031">
    <property type="entry name" value="FN3_IL27B_N"/>
    <property type="match status" value="1"/>
</dbReference>
<feature type="chain" id="PRO_5043518280" evidence="4">
    <location>
        <begin position="22"/>
        <end position="242"/>
    </location>
</feature>
<protein>
    <submittedName>
        <fullName evidence="6">Interleukin-27 subunit beta</fullName>
    </submittedName>
</protein>
<organism evidence="6 7">
    <name type="scientific">Solea senegalensis</name>
    <name type="common">Senegalese sole</name>
    <dbReference type="NCBI Taxonomy" id="28829"/>
    <lineage>
        <taxon>Eukaryota</taxon>
        <taxon>Metazoa</taxon>
        <taxon>Chordata</taxon>
        <taxon>Craniata</taxon>
        <taxon>Vertebrata</taxon>
        <taxon>Euteleostomi</taxon>
        <taxon>Actinopterygii</taxon>
        <taxon>Neopterygii</taxon>
        <taxon>Teleostei</taxon>
        <taxon>Neoteleostei</taxon>
        <taxon>Acanthomorphata</taxon>
        <taxon>Carangaria</taxon>
        <taxon>Pleuronectiformes</taxon>
        <taxon>Pleuronectoidei</taxon>
        <taxon>Soleidae</taxon>
        <taxon>Solea</taxon>
    </lineage>
</organism>
<dbReference type="PANTHER" id="PTHR48483:SF2">
    <property type="entry name" value="INTERLEUKIN-27 SUBUNIT BETA"/>
    <property type="match status" value="1"/>
</dbReference>
<evidence type="ECO:0000256" key="4">
    <source>
        <dbReference type="SAM" id="SignalP"/>
    </source>
</evidence>
<name>A0AAV6RZF2_SOLSE</name>
<dbReference type="InterPro" id="IPR003530">
    <property type="entry name" value="Hematopoietin_rcpt_L_F3_CS"/>
</dbReference>
<evidence type="ECO:0000256" key="3">
    <source>
        <dbReference type="ARBA" id="ARBA00023180"/>
    </source>
</evidence>
<dbReference type="PANTHER" id="PTHR48483">
    <property type="entry name" value="INTERLEUKIN-27 SUBUNIT BETA"/>
    <property type="match status" value="1"/>
</dbReference>
<gene>
    <name evidence="6" type="ORF">JOB18_011777</name>
</gene>
<dbReference type="GO" id="GO:0004896">
    <property type="term" value="F:cytokine receptor activity"/>
    <property type="evidence" value="ECO:0007669"/>
    <property type="project" value="InterPro"/>
</dbReference>
<dbReference type="InterPro" id="IPR056621">
    <property type="entry name" value="FN3_IL27B_N"/>
</dbReference>
<keyword evidence="3" id="KW-0325">Glycoprotein</keyword>
<comment type="caution">
    <text evidence="6">The sequence shown here is derived from an EMBL/GenBank/DDBJ whole genome shotgun (WGS) entry which is preliminary data.</text>
</comment>
<reference evidence="6 7" key="1">
    <citation type="journal article" date="2021" name="Sci. Rep.">
        <title>Chromosome anchoring in Senegalese sole (Solea senegalensis) reveals sex-associated markers and genome rearrangements in flatfish.</title>
        <authorList>
            <person name="Guerrero-Cozar I."/>
            <person name="Gomez-Garrido J."/>
            <person name="Berbel C."/>
            <person name="Martinez-Blanch J.F."/>
            <person name="Alioto T."/>
            <person name="Claros M.G."/>
            <person name="Gagnaire P.A."/>
            <person name="Manchado M."/>
        </authorList>
    </citation>
    <scope>NUCLEOTIDE SEQUENCE [LARGE SCALE GENOMIC DNA]</scope>
    <source>
        <strain evidence="6">Sse05_10M</strain>
    </source>
</reference>
<keyword evidence="1 4" id="KW-0732">Signal</keyword>
<feature type="domain" description="Fibronectin type-III" evidence="5">
    <location>
        <begin position="141"/>
        <end position="240"/>
    </location>
</feature>
<evidence type="ECO:0000256" key="1">
    <source>
        <dbReference type="ARBA" id="ARBA00022729"/>
    </source>
</evidence>
<evidence type="ECO:0000259" key="5">
    <source>
        <dbReference type="PROSITE" id="PS50853"/>
    </source>
</evidence>